<feature type="domain" description="Pre-mRNA 3'-end-processing endonuclease polyadenylation factor C-term" evidence="11">
    <location>
        <begin position="537"/>
        <end position="805"/>
    </location>
</feature>
<comment type="similarity">
    <text evidence="2">Belongs to the metallo-beta-lactamase superfamily. RNA-metabolizing metallo-beta-lactamase-like family. CPSF2/YSH1 subfamily.</text>
</comment>
<feature type="region of interest" description="Disordered" evidence="8">
    <location>
        <begin position="1"/>
        <end position="22"/>
    </location>
</feature>
<sequence length="807" mass="88461">MATKRPRSALNGKREDDDPVDPDEELEFVALGGGNEVGRSCHILKYKGKTVMLDAGIHPAYDGLQSLPFYDDYDLSEIDLLLITHFHMDHAASLPFVLAKTNFEGRVYMTHPTKAIYKHLMQDSVRVQNTHTLGNDAYGAQIYSEQDLIDTLPRIQTIGFHTTHTHNGIKFTPYPAGHVLGACMYLIEIAGLNILFTGDYSRENNRHLIPASVPRNVRVDLLITESTFGISTQKPRAEREANLTNAVTRILDRGGRALLPVFALGGAQELLLILEEFWSKNDAYQRYPIYFASNLARKCMVVYQTYIDAMNENIRAKFQSGAGGVGPFDFRFIRALRSLERFDDVGGCVMLASPGMLQSGVSRSLLERWAPNDKNGVVVTGYSVEGTMARTLVQSAPDNIPVVMSNRQNVVLGKRVGGDKAPTVSRKCSIEEITFAAHVDGAENLAFIQEVAASVVILVHGERHAMGRLHSRLLSTGKFTVYSPPNCEYIRIPFRQDKLARVVGSLANTVHPLPSPADSDEVDPTPKKPKQDIDSPQNLVNGVLVQNEFKLQLMSPEDLKEFAGVTTTTILCKQRITLAAAGVELIKWALEGAFGEVGVIKPEEYSTVKSEGTPNIKSENEEDEKLTHLSILGGAVSLVHHSPSGEIEVVWEGNLTNDSIADAVLAVLLTVEISPAAVKQSSQSCGGRNPHANSPTDTRLDRLFMFLEAQFGEGAIVPITRPRGQAVQEGEADGDKGESSDGEGDKEELKRLHSLGIPVPGVEITVEGTSAKVWLEDLEVECPSRIFAERVRAVVARAVKTTAPVWR</sequence>
<evidence type="ECO:0000256" key="7">
    <source>
        <dbReference type="ARBA" id="ARBA00023242"/>
    </source>
</evidence>
<keyword evidence="7" id="KW-0539">Nucleus</keyword>
<dbReference type="Pfam" id="PF11718">
    <property type="entry name" value="CPSF73-100_C"/>
    <property type="match status" value="1"/>
</dbReference>
<evidence type="ECO:0000313" key="13">
    <source>
        <dbReference type="Proteomes" id="UP000799421"/>
    </source>
</evidence>
<dbReference type="CDD" id="cd16292">
    <property type="entry name" value="CPSF3-like_MBL-fold"/>
    <property type="match status" value="1"/>
</dbReference>
<dbReference type="GO" id="GO:0004521">
    <property type="term" value="F:RNA endonuclease activity"/>
    <property type="evidence" value="ECO:0007669"/>
    <property type="project" value="TreeGrafter"/>
</dbReference>
<dbReference type="Proteomes" id="UP000799421">
    <property type="component" value="Unassembled WGS sequence"/>
</dbReference>
<dbReference type="Pfam" id="PF07521">
    <property type="entry name" value="RMMBL"/>
    <property type="match status" value="1"/>
</dbReference>
<dbReference type="InterPro" id="IPR021718">
    <property type="entry name" value="CPSF73-100_C"/>
</dbReference>
<evidence type="ECO:0000256" key="5">
    <source>
        <dbReference type="ARBA" id="ARBA00022759"/>
    </source>
</evidence>
<dbReference type="GO" id="GO:0004534">
    <property type="term" value="F:5'-3' RNA exonuclease activity"/>
    <property type="evidence" value="ECO:0007669"/>
    <property type="project" value="TreeGrafter"/>
</dbReference>
<evidence type="ECO:0000256" key="1">
    <source>
        <dbReference type="ARBA" id="ARBA00004123"/>
    </source>
</evidence>
<evidence type="ECO:0000256" key="2">
    <source>
        <dbReference type="ARBA" id="ARBA00010624"/>
    </source>
</evidence>
<protein>
    <submittedName>
        <fullName evidence="12">Endoribonuclease YSH1</fullName>
    </submittedName>
</protein>
<reference evidence="12" key="1">
    <citation type="journal article" date="2020" name="Stud. Mycol.">
        <title>101 Dothideomycetes genomes: a test case for predicting lifestyles and emergence of pathogens.</title>
        <authorList>
            <person name="Haridas S."/>
            <person name="Albert R."/>
            <person name="Binder M."/>
            <person name="Bloem J."/>
            <person name="Labutti K."/>
            <person name="Salamov A."/>
            <person name="Andreopoulos B."/>
            <person name="Baker S."/>
            <person name="Barry K."/>
            <person name="Bills G."/>
            <person name="Bluhm B."/>
            <person name="Cannon C."/>
            <person name="Castanera R."/>
            <person name="Culley D."/>
            <person name="Daum C."/>
            <person name="Ezra D."/>
            <person name="Gonzalez J."/>
            <person name="Henrissat B."/>
            <person name="Kuo A."/>
            <person name="Liang C."/>
            <person name="Lipzen A."/>
            <person name="Lutzoni F."/>
            <person name="Magnuson J."/>
            <person name="Mondo S."/>
            <person name="Nolan M."/>
            <person name="Ohm R."/>
            <person name="Pangilinan J."/>
            <person name="Park H.-J."/>
            <person name="Ramirez L."/>
            <person name="Alfaro M."/>
            <person name="Sun H."/>
            <person name="Tritt A."/>
            <person name="Yoshinaga Y."/>
            <person name="Zwiers L.-H."/>
            <person name="Turgeon B."/>
            <person name="Goodwin S."/>
            <person name="Spatafora J."/>
            <person name="Crous P."/>
            <person name="Grigoriev I."/>
        </authorList>
    </citation>
    <scope>NUCLEOTIDE SEQUENCE</scope>
    <source>
        <strain evidence="12">CBS 480.64</strain>
    </source>
</reference>
<feature type="domain" description="Metallo-beta-lactamase" evidence="9">
    <location>
        <begin position="38"/>
        <end position="262"/>
    </location>
</feature>
<dbReference type="PANTHER" id="PTHR11203">
    <property type="entry name" value="CLEAVAGE AND POLYADENYLATION SPECIFICITY FACTOR FAMILY MEMBER"/>
    <property type="match status" value="1"/>
</dbReference>
<dbReference type="SMART" id="SM00849">
    <property type="entry name" value="Lactamase_B"/>
    <property type="match status" value="1"/>
</dbReference>
<dbReference type="Pfam" id="PF10996">
    <property type="entry name" value="Beta-Casp"/>
    <property type="match status" value="1"/>
</dbReference>
<dbReference type="InterPro" id="IPR036866">
    <property type="entry name" value="RibonucZ/Hydroxyglut_hydro"/>
</dbReference>
<evidence type="ECO:0000256" key="8">
    <source>
        <dbReference type="SAM" id="MobiDB-lite"/>
    </source>
</evidence>
<accession>A0A6A7BYH5</accession>
<proteinExistence type="inferred from homology"/>
<feature type="region of interest" description="Disordered" evidence="8">
    <location>
        <begin position="510"/>
        <end position="536"/>
    </location>
</feature>
<dbReference type="AlphaFoldDB" id="A0A6A7BYH5"/>
<evidence type="ECO:0000256" key="6">
    <source>
        <dbReference type="ARBA" id="ARBA00022801"/>
    </source>
</evidence>
<dbReference type="EMBL" id="MU005984">
    <property type="protein sequence ID" value="KAF2860153.1"/>
    <property type="molecule type" value="Genomic_DNA"/>
</dbReference>
<evidence type="ECO:0000259" key="9">
    <source>
        <dbReference type="SMART" id="SM00849"/>
    </source>
</evidence>
<dbReference type="SMART" id="SM01027">
    <property type="entry name" value="Beta-Casp"/>
    <property type="match status" value="1"/>
</dbReference>
<feature type="domain" description="Beta-Casp" evidence="10">
    <location>
        <begin position="267"/>
        <end position="392"/>
    </location>
</feature>
<organism evidence="12 13">
    <name type="scientific">Piedraia hortae CBS 480.64</name>
    <dbReference type="NCBI Taxonomy" id="1314780"/>
    <lineage>
        <taxon>Eukaryota</taxon>
        <taxon>Fungi</taxon>
        <taxon>Dikarya</taxon>
        <taxon>Ascomycota</taxon>
        <taxon>Pezizomycotina</taxon>
        <taxon>Dothideomycetes</taxon>
        <taxon>Dothideomycetidae</taxon>
        <taxon>Capnodiales</taxon>
        <taxon>Piedraiaceae</taxon>
        <taxon>Piedraia</taxon>
    </lineage>
</organism>
<gene>
    <name evidence="12" type="ORF">K470DRAFT_232824</name>
</gene>
<evidence type="ECO:0000259" key="11">
    <source>
        <dbReference type="SMART" id="SM01098"/>
    </source>
</evidence>
<evidence type="ECO:0000256" key="3">
    <source>
        <dbReference type="ARBA" id="ARBA00022664"/>
    </source>
</evidence>
<keyword evidence="3" id="KW-0507">mRNA processing</keyword>
<dbReference type="Gene3D" id="3.40.50.10890">
    <property type="match status" value="1"/>
</dbReference>
<dbReference type="GO" id="GO:0003723">
    <property type="term" value="F:RNA binding"/>
    <property type="evidence" value="ECO:0007669"/>
    <property type="project" value="TreeGrafter"/>
</dbReference>
<keyword evidence="5" id="KW-0255">Endonuclease</keyword>
<comment type="subcellular location">
    <subcellularLocation>
        <location evidence="1">Nucleus</location>
    </subcellularLocation>
</comment>
<dbReference type="SMART" id="SM01098">
    <property type="entry name" value="CPSF73-100_C"/>
    <property type="match status" value="1"/>
</dbReference>
<name>A0A6A7BYH5_9PEZI</name>
<dbReference type="FunFam" id="3.40.50.10890:FF:000004">
    <property type="entry name" value="Cleavage and polyadenylation specifity factor"/>
    <property type="match status" value="1"/>
</dbReference>
<dbReference type="OrthoDB" id="10249535at2759"/>
<keyword evidence="13" id="KW-1185">Reference proteome</keyword>
<evidence type="ECO:0000259" key="10">
    <source>
        <dbReference type="SMART" id="SM01027"/>
    </source>
</evidence>
<feature type="region of interest" description="Disordered" evidence="8">
    <location>
        <begin position="721"/>
        <end position="748"/>
    </location>
</feature>
<dbReference type="SUPFAM" id="SSF56281">
    <property type="entry name" value="Metallo-hydrolase/oxidoreductase"/>
    <property type="match status" value="1"/>
</dbReference>
<dbReference type="PANTHER" id="PTHR11203:SF11">
    <property type="entry name" value="CLEAVAGE AND POLYADENYLATION SPECIFICITY FACTOR SUBUNIT 3"/>
    <property type="match status" value="1"/>
</dbReference>
<dbReference type="GO" id="GO:0005847">
    <property type="term" value="C:mRNA cleavage and polyadenylation specificity factor complex"/>
    <property type="evidence" value="ECO:0007669"/>
    <property type="project" value="TreeGrafter"/>
</dbReference>
<evidence type="ECO:0000256" key="4">
    <source>
        <dbReference type="ARBA" id="ARBA00022722"/>
    </source>
</evidence>
<dbReference type="InterPro" id="IPR022712">
    <property type="entry name" value="Beta_Casp"/>
</dbReference>
<feature type="compositionally biased region" description="Basic and acidic residues" evidence="8">
    <location>
        <begin position="524"/>
        <end position="533"/>
    </location>
</feature>
<evidence type="ECO:0000313" key="12">
    <source>
        <dbReference type="EMBL" id="KAF2860153.1"/>
    </source>
</evidence>
<dbReference type="GO" id="GO:0006397">
    <property type="term" value="P:mRNA processing"/>
    <property type="evidence" value="ECO:0007669"/>
    <property type="project" value="UniProtKB-KW"/>
</dbReference>
<dbReference type="Pfam" id="PF00753">
    <property type="entry name" value="Lactamase_B"/>
    <property type="match status" value="1"/>
</dbReference>
<dbReference type="InterPro" id="IPR050698">
    <property type="entry name" value="MBL"/>
</dbReference>
<dbReference type="Gene3D" id="3.60.15.10">
    <property type="entry name" value="Ribonuclease Z/Hydroxyacylglutathione hydrolase-like"/>
    <property type="match status" value="1"/>
</dbReference>
<dbReference type="InterPro" id="IPR011108">
    <property type="entry name" value="RMMBL"/>
</dbReference>
<keyword evidence="6" id="KW-0378">Hydrolase</keyword>
<dbReference type="InterPro" id="IPR001279">
    <property type="entry name" value="Metallo-B-lactamas"/>
</dbReference>
<keyword evidence="4" id="KW-0540">Nuclease</keyword>